<proteinExistence type="inferred from homology"/>
<evidence type="ECO:0000256" key="7">
    <source>
        <dbReference type="ARBA" id="ARBA00023288"/>
    </source>
</evidence>
<protein>
    <submittedName>
        <fullName evidence="10">Germination protein, Ger(X)C family</fullName>
    </submittedName>
</protein>
<dbReference type="NCBIfam" id="TIGR02887">
    <property type="entry name" value="spore_ger_x_C"/>
    <property type="match status" value="1"/>
</dbReference>
<dbReference type="STRING" id="1121919.SAMN02745975_00443"/>
<keyword evidence="7" id="KW-0449">Lipoprotein</keyword>
<keyword evidence="11" id="KW-1185">Reference proteome</keyword>
<evidence type="ECO:0000256" key="4">
    <source>
        <dbReference type="ARBA" id="ARBA00022729"/>
    </source>
</evidence>
<name>A0A1M6DFX6_9FIRM</name>
<accession>A0A1M6DFX6</accession>
<keyword evidence="5" id="KW-0472">Membrane</keyword>
<keyword evidence="3" id="KW-0309">Germination</keyword>
<evidence type="ECO:0000313" key="11">
    <source>
        <dbReference type="Proteomes" id="UP000184536"/>
    </source>
</evidence>
<dbReference type="InterPro" id="IPR046953">
    <property type="entry name" value="Spore_GerAC-like_C"/>
</dbReference>
<evidence type="ECO:0000256" key="1">
    <source>
        <dbReference type="ARBA" id="ARBA00004635"/>
    </source>
</evidence>
<evidence type="ECO:0000259" key="8">
    <source>
        <dbReference type="Pfam" id="PF05504"/>
    </source>
</evidence>
<dbReference type="PROSITE" id="PS51257">
    <property type="entry name" value="PROKAR_LIPOPROTEIN"/>
    <property type="match status" value="1"/>
</dbReference>
<sequence length="395" mass="44444">MAKGKMGILILGVICFLSGCWDKVEIDKQAFVLGIAIDKFEKEEKAQQKADLEMESNGARETEESARNRYSVTFTYPNTGLIAGKGEGDPNFIFTSVGENLNDVRKLLTSRIDSNLYFGHTKLIVIGEEAAKDTVMLREIFDAIERSPSLGRKIDLMITRGKAKEVLSCSPPPTPAVALFIRDLMMQQSRTARIPDADLGYILRSMHESNTAIAPRIICSEDDVKVAGCAVLKDFKMLGWLGELETRNLMILMNKTRSIQIAVKVDGVETGCELRQSLGKMKVFERDGEIVISFAIEMEGEVEQHMFEIRQGAYIDKFIKNVETQLAQELKAQIESTFIKIQKEYGADLVQAGEYLRKFQPDIWEKVKDNWDEIFPNAEVEITVKAAIRRVGTVR</sequence>
<dbReference type="Gene3D" id="3.30.300.210">
    <property type="entry name" value="Nutrient germinant receptor protein C, domain 3"/>
    <property type="match status" value="1"/>
</dbReference>
<comment type="similarity">
    <text evidence="2">Belongs to the GerABKC lipoprotein family.</text>
</comment>
<organism evidence="10 11">
    <name type="scientific">Geosporobacter subterraneus DSM 17957</name>
    <dbReference type="NCBI Taxonomy" id="1121919"/>
    <lineage>
        <taxon>Bacteria</taxon>
        <taxon>Bacillati</taxon>
        <taxon>Bacillota</taxon>
        <taxon>Clostridia</taxon>
        <taxon>Peptostreptococcales</taxon>
        <taxon>Thermotaleaceae</taxon>
        <taxon>Geosporobacter</taxon>
    </lineage>
</organism>
<dbReference type="EMBL" id="FQZV01000006">
    <property type="protein sequence ID" value="SHI72244.1"/>
    <property type="molecule type" value="Genomic_DNA"/>
</dbReference>
<evidence type="ECO:0000256" key="6">
    <source>
        <dbReference type="ARBA" id="ARBA00023139"/>
    </source>
</evidence>
<comment type="subcellular location">
    <subcellularLocation>
        <location evidence="1">Membrane</location>
        <topology evidence="1">Lipid-anchor</topology>
    </subcellularLocation>
</comment>
<dbReference type="AlphaFoldDB" id="A0A1M6DFX6"/>
<feature type="domain" description="Spore germination protein N-terminal" evidence="9">
    <location>
        <begin position="22"/>
        <end position="217"/>
    </location>
</feature>
<dbReference type="InterPro" id="IPR008844">
    <property type="entry name" value="Spore_GerAC-like"/>
</dbReference>
<dbReference type="InterPro" id="IPR057336">
    <property type="entry name" value="GerAC_N"/>
</dbReference>
<evidence type="ECO:0000256" key="2">
    <source>
        <dbReference type="ARBA" id="ARBA00007886"/>
    </source>
</evidence>
<keyword evidence="4" id="KW-0732">Signal</keyword>
<dbReference type="InterPro" id="IPR038501">
    <property type="entry name" value="Spore_GerAC_C_sf"/>
</dbReference>
<dbReference type="GO" id="GO:0016020">
    <property type="term" value="C:membrane"/>
    <property type="evidence" value="ECO:0007669"/>
    <property type="project" value="UniProtKB-SubCell"/>
</dbReference>
<dbReference type="Pfam" id="PF25198">
    <property type="entry name" value="Spore_GerAC_N"/>
    <property type="match status" value="1"/>
</dbReference>
<reference evidence="11" key="1">
    <citation type="submission" date="2016-11" db="EMBL/GenBank/DDBJ databases">
        <authorList>
            <person name="Varghese N."/>
            <person name="Submissions S."/>
        </authorList>
    </citation>
    <scope>NUCLEOTIDE SEQUENCE [LARGE SCALE GENOMIC DNA]</scope>
    <source>
        <strain evidence="11">DSM 17957</strain>
    </source>
</reference>
<dbReference type="Pfam" id="PF05504">
    <property type="entry name" value="Spore_GerAC"/>
    <property type="match status" value="1"/>
</dbReference>
<evidence type="ECO:0000256" key="3">
    <source>
        <dbReference type="ARBA" id="ARBA00022544"/>
    </source>
</evidence>
<dbReference type="PANTHER" id="PTHR35789">
    <property type="entry name" value="SPORE GERMINATION PROTEIN B3"/>
    <property type="match status" value="1"/>
</dbReference>
<evidence type="ECO:0000256" key="5">
    <source>
        <dbReference type="ARBA" id="ARBA00023136"/>
    </source>
</evidence>
<gene>
    <name evidence="10" type="ORF">SAMN02745975_00443</name>
</gene>
<dbReference type="OrthoDB" id="2569624at2"/>
<dbReference type="Proteomes" id="UP000184536">
    <property type="component" value="Unassembled WGS sequence"/>
</dbReference>
<feature type="domain" description="Spore germination GerAC-like C-terminal" evidence="8">
    <location>
        <begin position="228"/>
        <end position="392"/>
    </location>
</feature>
<dbReference type="GO" id="GO:0009847">
    <property type="term" value="P:spore germination"/>
    <property type="evidence" value="ECO:0007669"/>
    <property type="project" value="InterPro"/>
</dbReference>
<evidence type="ECO:0000313" key="10">
    <source>
        <dbReference type="EMBL" id="SHI72244.1"/>
    </source>
</evidence>
<dbReference type="RefSeq" id="WP_110939739.1">
    <property type="nucleotide sequence ID" value="NZ_FQZV01000006.1"/>
</dbReference>
<keyword evidence="6" id="KW-0564">Palmitate</keyword>
<dbReference type="PANTHER" id="PTHR35789:SF1">
    <property type="entry name" value="SPORE GERMINATION PROTEIN B3"/>
    <property type="match status" value="1"/>
</dbReference>
<evidence type="ECO:0000259" key="9">
    <source>
        <dbReference type="Pfam" id="PF25198"/>
    </source>
</evidence>